<proteinExistence type="predicted"/>
<feature type="transmembrane region" description="Helical" evidence="1">
    <location>
        <begin position="7"/>
        <end position="27"/>
    </location>
</feature>
<reference evidence="2" key="1">
    <citation type="journal article" date="2014" name="Front. Microbiol.">
        <title>High frequency of phylogenetically diverse reductive dehalogenase-homologous genes in deep subseafloor sedimentary metagenomes.</title>
        <authorList>
            <person name="Kawai M."/>
            <person name="Futagami T."/>
            <person name="Toyoda A."/>
            <person name="Takaki Y."/>
            <person name="Nishi S."/>
            <person name="Hori S."/>
            <person name="Arai W."/>
            <person name="Tsubouchi T."/>
            <person name="Morono Y."/>
            <person name="Uchiyama I."/>
            <person name="Ito T."/>
            <person name="Fujiyama A."/>
            <person name="Inagaki F."/>
            <person name="Takami H."/>
        </authorList>
    </citation>
    <scope>NUCLEOTIDE SEQUENCE</scope>
    <source>
        <strain evidence="2">Expedition CK06-06</strain>
    </source>
</reference>
<sequence length="90" mass="10285">MLTDAQILTLFFCFLGGSVLRTVWGYLWKVLEDPDLIYDHKYTATLIISTILTTIFAVTIFSQQTLPQQYDSMQVFSFISIGFTANSLFN</sequence>
<dbReference type="EMBL" id="BARW01009713">
    <property type="protein sequence ID" value="GAI83795.1"/>
    <property type="molecule type" value="Genomic_DNA"/>
</dbReference>
<feature type="non-terminal residue" evidence="2">
    <location>
        <position position="90"/>
    </location>
</feature>
<gene>
    <name evidence="2" type="ORF">S12H4_19424</name>
</gene>
<keyword evidence="1" id="KW-0812">Transmembrane</keyword>
<keyword evidence="1" id="KW-0472">Membrane</keyword>
<name>X1T8A9_9ZZZZ</name>
<dbReference type="AlphaFoldDB" id="X1T8A9"/>
<protein>
    <submittedName>
        <fullName evidence="2">Uncharacterized protein</fullName>
    </submittedName>
</protein>
<feature type="transmembrane region" description="Helical" evidence="1">
    <location>
        <begin position="42"/>
        <end position="61"/>
    </location>
</feature>
<keyword evidence="1" id="KW-1133">Transmembrane helix</keyword>
<comment type="caution">
    <text evidence="2">The sequence shown here is derived from an EMBL/GenBank/DDBJ whole genome shotgun (WGS) entry which is preliminary data.</text>
</comment>
<accession>X1T8A9</accession>
<evidence type="ECO:0000313" key="2">
    <source>
        <dbReference type="EMBL" id="GAI83795.1"/>
    </source>
</evidence>
<organism evidence="2">
    <name type="scientific">marine sediment metagenome</name>
    <dbReference type="NCBI Taxonomy" id="412755"/>
    <lineage>
        <taxon>unclassified sequences</taxon>
        <taxon>metagenomes</taxon>
        <taxon>ecological metagenomes</taxon>
    </lineage>
</organism>
<evidence type="ECO:0000256" key="1">
    <source>
        <dbReference type="SAM" id="Phobius"/>
    </source>
</evidence>